<proteinExistence type="predicted"/>
<reference evidence="4" key="2">
    <citation type="journal article" date="2021" name="Sci. Data">
        <title>Chromosome-scale genome sequencing, assembly and annotation of six genomes from subfamily Leishmaniinae.</title>
        <authorList>
            <person name="Almutairi H."/>
            <person name="Urbaniak M.D."/>
            <person name="Bates M.D."/>
            <person name="Jariyapan N."/>
            <person name="Kwakye-Nuako G."/>
            <person name="Thomaz Soccol V."/>
            <person name="Al-Salem W.S."/>
            <person name="Dillon R.J."/>
            <person name="Bates P.A."/>
            <person name="Gatherer D."/>
        </authorList>
    </citation>
    <scope>NUCLEOTIDE SEQUENCE [LARGE SCALE GENOMIC DNA]</scope>
</reference>
<evidence type="ECO:0008006" key="5">
    <source>
        <dbReference type="Google" id="ProtNLM"/>
    </source>
</evidence>
<dbReference type="AlphaFoldDB" id="A0A836KG23"/>
<comment type="caution">
    <text evidence="3">The sequence shown here is derived from an EMBL/GenBank/DDBJ whole genome shotgun (WGS) entry which is preliminary data.</text>
</comment>
<dbReference type="RefSeq" id="XP_067061142.1">
    <property type="nucleotide sequence ID" value="XM_067204105.1"/>
</dbReference>
<evidence type="ECO:0000313" key="3">
    <source>
        <dbReference type="EMBL" id="KAG5472746.1"/>
    </source>
</evidence>
<protein>
    <recommendedName>
        <fullName evidence="5">Ama1 protein</fullName>
    </recommendedName>
</protein>
<keyword evidence="4" id="KW-1185">Reference proteome</keyword>
<accession>A0A836KG23</accession>
<evidence type="ECO:0000256" key="1">
    <source>
        <dbReference type="SAM" id="MobiDB-lite"/>
    </source>
</evidence>
<organism evidence="3 4">
    <name type="scientific">Leishmania orientalis</name>
    <dbReference type="NCBI Taxonomy" id="2249476"/>
    <lineage>
        <taxon>Eukaryota</taxon>
        <taxon>Discoba</taxon>
        <taxon>Euglenozoa</taxon>
        <taxon>Kinetoplastea</taxon>
        <taxon>Metakinetoplastina</taxon>
        <taxon>Trypanosomatida</taxon>
        <taxon>Trypanosomatidae</taxon>
        <taxon>Leishmaniinae</taxon>
        <taxon>Leishmania</taxon>
    </lineage>
</organism>
<keyword evidence="2" id="KW-1133">Transmembrane helix</keyword>
<dbReference type="Proteomes" id="UP000674143">
    <property type="component" value="Unassembled WGS sequence"/>
</dbReference>
<evidence type="ECO:0000313" key="4">
    <source>
        <dbReference type="Proteomes" id="UP000674143"/>
    </source>
</evidence>
<feature type="transmembrane region" description="Helical" evidence="2">
    <location>
        <begin position="100"/>
        <end position="119"/>
    </location>
</feature>
<dbReference type="EMBL" id="JAFHLR010000030">
    <property type="protein sequence ID" value="KAG5472746.1"/>
    <property type="molecule type" value="Genomic_DNA"/>
</dbReference>
<dbReference type="NCBIfam" id="TIGR01571">
    <property type="entry name" value="A_thal_Cys_rich"/>
    <property type="match status" value="1"/>
</dbReference>
<dbReference type="InterPro" id="IPR006461">
    <property type="entry name" value="PLAC_motif_containing"/>
</dbReference>
<keyword evidence="2" id="KW-0472">Membrane</keyword>
<sequence>MYTQPPDADAGNGANGYKPPYGQQPMLGKGPNPKNADSAFAAASNPAQQRRSGLWHYSLCVCCKDTDSCCESCCCLPCQVSRQCNMLTHNIPEIDYPYCLLMTFCDLSLFFLSVTCVFVSETRRLARERYGISGSTCDDCCISYWCRCCSTQQVLLEMTAMSDFPGATCYDISPQPAGNEMV</sequence>
<dbReference type="SMR" id="A0A836KG23"/>
<reference evidence="4" key="1">
    <citation type="journal article" date="2021" name="Microbiol. Resour. Announc.">
        <title>LGAAP: Leishmaniinae Genome Assembly and Annotation Pipeline.</title>
        <authorList>
            <person name="Almutairi H."/>
            <person name="Urbaniak M.D."/>
            <person name="Bates M.D."/>
            <person name="Jariyapan N."/>
            <person name="Kwakye-Nuako G."/>
            <person name="Thomaz-Soccol V."/>
            <person name="Al-Salem W.S."/>
            <person name="Dillon R.J."/>
            <person name="Bates P.A."/>
            <person name="Gatherer D."/>
        </authorList>
    </citation>
    <scope>NUCLEOTIDE SEQUENCE [LARGE SCALE GENOMIC DNA]</scope>
</reference>
<dbReference type="Pfam" id="PF04749">
    <property type="entry name" value="PLAC8"/>
    <property type="match status" value="1"/>
</dbReference>
<gene>
    <name evidence="3" type="ORF">LSCM4_02069</name>
</gene>
<dbReference type="GeneID" id="92358039"/>
<evidence type="ECO:0000256" key="2">
    <source>
        <dbReference type="SAM" id="Phobius"/>
    </source>
</evidence>
<dbReference type="KEGG" id="loi:92358039"/>
<dbReference type="PANTHER" id="PTHR15907">
    <property type="entry name" value="DUF614 FAMILY PROTEIN-RELATED"/>
    <property type="match status" value="1"/>
</dbReference>
<feature type="region of interest" description="Disordered" evidence="1">
    <location>
        <begin position="1"/>
        <end position="28"/>
    </location>
</feature>
<name>A0A836KG23_9TRYP</name>
<keyword evidence="2" id="KW-0812">Transmembrane</keyword>